<name>A0A6B0U803_IXORI</name>
<feature type="signal peptide" evidence="2">
    <location>
        <begin position="1"/>
        <end position="18"/>
    </location>
</feature>
<feature type="compositionally biased region" description="Basic and acidic residues" evidence="1">
    <location>
        <begin position="32"/>
        <end position="43"/>
    </location>
</feature>
<organism evidence="3">
    <name type="scientific">Ixodes ricinus</name>
    <name type="common">Common tick</name>
    <name type="synonym">Acarus ricinus</name>
    <dbReference type="NCBI Taxonomy" id="34613"/>
    <lineage>
        <taxon>Eukaryota</taxon>
        <taxon>Metazoa</taxon>
        <taxon>Ecdysozoa</taxon>
        <taxon>Arthropoda</taxon>
        <taxon>Chelicerata</taxon>
        <taxon>Arachnida</taxon>
        <taxon>Acari</taxon>
        <taxon>Parasitiformes</taxon>
        <taxon>Ixodida</taxon>
        <taxon>Ixodoidea</taxon>
        <taxon>Ixodidae</taxon>
        <taxon>Ixodinae</taxon>
        <taxon>Ixodes</taxon>
    </lineage>
</organism>
<evidence type="ECO:0000256" key="2">
    <source>
        <dbReference type="SAM" id="SignalP"/>
    </source>
</evidence>
<keyword evidence="2" id="KW-0732">Signal</keyword>
<feature type="region of interest" description="Disordered" evidence="1">
    <location>
        <begin position="19"/>
        <end position="43"/>
    </location>
</feature>
<dbReference type="EMBL" id="GIFC01006566">
    <property type="protein sequence ID" value="MXU88649.1"/>
    <property type="molecule type" value="Transcribed_RNA"/>
</dbReference>
<dbReference type="AlphaFoldDB" id="A0A6B0U803"/>
<protein>
    <submittedName>
        <fullName evidence="3">Putative secreted protein</fullName>
    </submittedName>
</protein>
<feature type="chain" id="PRO_5025551727" evidence="2">
    <location>
        <begin position="19"/>
        <end position="103"/>
    </location>
</feature>
<evidence type="ECO:0000256" key="1">
    <source>
        <dbReference type="SAM" id="MobiDB-lite"/>
    </source>
</evidence>
<sequence length="103" mass="11536">MMAFPALLIIAAANSTMSGLGGRSRGRARFASGDRSDFEDEKRCPLETAPKGAERWTRVQMSLSGSDSKRVNRGRNVLMIEKARHRDLTEQLKTLHVYRAEKS</sequence>
<evidence type="ECO:0000313" key="3">
    <source>
        <dbReference type="EMBL" id="MXU88649.1"/>
    </source>
</evidence>
<proteinExistence type="predicted"/>
<reference evidence="3" key="1">
    <citation type="submission" date="2019-12" db="EMBL/GenBank/DDBJ databases">
        <title>An insight into the sialome of adult female Ixodes ricinus ticks feeding for 6 days.</title>
        <authorList>
            <person name="Perner J."/>
            <person name="Ribeiro J.M.C."/>
        </authorList>
    </citation>
    <scope>NUCLEOTIDE SEQUENCE</scope>
    <source>
        <strain evidence="3">Semi-engorged</strain>
        <tissue evidence="3">Salivary glands</tissue>
    </source>
</reference>
<accession>A0A6B0U803</accession>